<gene>
    <name evidence="1" type="primary">34</name>
    <name evidence="1" type="ORF">SEA_CATFISH_34</name>
</gene>
<reference evidence="2" key="1">
    <citation type="submission" date="2018-07" db="EMBL/GenBank/DDBJ databases">
        <authorList>
            <person name="Byford A.D."/>
            <person name="Nguyen L.Q."/>
            <person name="Alvarez I.A."/>
            <person name="Bhandari M."/>
            <person name="Desselle J.R."/>
            <person name="Duong Q.-N.N."/>
            <person name="Dupree A.F."/>
            <person name="Feroben K.E."/>
            <person name="Garrison M.E."/>
            <person name="Higginbotham J.L."/>
            <person name="Hunter C.W."/>
            <person name="Knight B.A."/>
            <person name="Lee J.A."/>
            <person name="Lewis I.C."/>
            <person name="Long E.L."/>
            <person name="Rimal A."/>
            <person name="Sinnasone S."/>
            <person name="Tandukar J."/>
            <person name="Willis C.E."/>
            <person name="Nguyen A.V."/>
            <person name="Hancock A.M."/>
            <person name="Dicus A.P."/>
            <person name="Gallien G.E."/>
            <person name="Weidemeier A.M.D."/>
            <person name="Gissendanner C.R."/>
            <person name="Findley A.M."/>
            <person name="Bollivar D.W."/>
            <person name="Garlena R.A."/>
            <person name="Russell D.A."/>
            <person name="Pope W.H."/>
            <person name="Jacobs-Sera D."/>
            <person name="Hatfull G.F."/>
        </authorList>
    </citation>
    <scope>NUCLEOTIDE SEQUENCE [LARGE SCALE GENOMIC DNA]</scope>
</reference>
<dbReference type="GeneID" id="63911560"/>
<dbReference type="Proteomes" id="UP000264051">
    <property type="component" value="Segment"/>
</dbReference>
<sequence>METNALAELEIERLWDAWESLPAGADRDRQRDLIWAMEDEQDARAA</sequence>
<organism evidence="1 2">
    <name type="scientific">Gordonia phage Catfish</name>
    <dbReference type="NCBI Taxonomy" id="2301538"/>
    <lineage>
        <taxon>Viruses</taxon>
        <taxon>Duplodnaviria</taxon>
        <taxon>Heunggongvirae</taxon>
        <taxon>Uroviricota</taxon>
        <taxon>Caudoviricetes</taxon>
        <taxon>Ruthgordonvirinae</taxon>
        <taxon>Catfishvirus</taxon>
        <taxon>Catfishvirus catfish</taxon>
    </lineage>
</organism>
<dbReference type="RefSeq" id="YP_010050823.1">
    <property type="nucleotide sequence ID" value="NC_054434.1"/>
</dbReference>
<dbReference type="KEGG" id="vg:63911560"/>
<keyword evidence="2" id="KW-1185">Reference proteome</keyword>
<protein>
    <submittedName>
        <fullName evidence="1">Uncharacterized protein</fullName>
    </submittedName>
</protein>
<dbReference type="EMBL" id="MH697580">
    <property type="protein sequence ID" value="AXQ51870.1"/>
    <property type="molecule type" value="Genomic_DNA"/>
</dbReference>
<evidence type="ECO:0000313" key="1">
    <source>
        <dbReference type="EMBL" id="AXQ51870.1"/>
    </source>
</evidence>
<name>A0A385D1M3_9CAUD</name>
<accession>A0A385D1M3</accession>
<proteinExistence type="predicted"/>
<evidence type="ECO:0000313" key="2">
    <source>
        <dbReference type="Proteomes" id="UP000264051"/>
    </source>
</evidence>